<sequence>MPDSQRIPYDIWHLIFEHVCTDGGYSGCALARTSKAFRALSASTRFHSLTLASVTGVKNFLVCLERIRHFERARCSSAASEQATTDAGSPNPIHNLLLSFLPDGCDAPQRAFRKWTDYARDERALVHQLANDHKAWAVQKAHWNREFVLHVSRLLQLAAPTLRSLAIFQCGEIRLPLVHYHHHFPLLRELTLLADDRMFVRVPGGGALINGQNDPSDFDYYHVPTDPPADPPFPALTHMHVVFAGPKLHPWDKTLPLWVGIAPSVTHLRISQGNTRVPSLLGELLGVPPLPKTTEDGEQELAEGPSRDREPSYPSLQTIIVQMSSARKTNAAEDPARRELQRVADVLAVEEVHAPRVAILRSRSYMPGYWESRLKWEWQIRMVGGGGCWMEDEEHECVWKDFHDEDSQKKGKKGKTKVSIRERLEGSSDSSGVEGERQGKKWWKVLANGMPKLNRKRSIPSSYPMDRFPIDIWNEVFRYACTDGGHTGAALALTSLCFRATSAPFRFHSVKLSSLAQIANLLLCHERIHSRSSSRLRPGDTSRSHTQHSRAALDASHLLLAFLPGECDAPERRWRAWSEYSRGKRKLQNELYQDEQAWENSKAAWDRQFEYLVPRLFQLVGPTLETLTILMHSDIVLPYVGGHFPKLRELSLLADDRLFVRPEPQWTTAVGTFDHEELARFWNHAIHSPPFPTLTHLHIVYEGPKQIPWERTLPLWGKLAPEVTHIRVSQASKLMPEVLEGIATKSFAQVQAKAEATATGSPDHRKRVSFPKLRRAIVQPFVLEPMYEELCYQILEKTGLRDEGYSIEYKGSA</sequence>
<feature type="region of interest" description="Disordered" evidence="1">
    <location>
        <begin position="288"/>
        <end position="313"/>
    </location>
</feature>
<dbReference type="Proteomes" id="UP000292957">
    <property type="component" value="Unassembled WGS sequence"/>
</dbReference>
<dbReference type="OrthoDB" id="2748701at2759"/>
<reference evidence="2" key="1">
    <citation type="submission" date="2019-01" db="EMBL/GenBank/DDBJ databases">
        <title>Draft genome sequences of three monokaryotic isolates of the white-rot basidiomycete fungus Dichomitus squalens.</title>
        <authorList>
            <consortium name="DOE Joint Genome Institute"/>
            <person name="Lopez S.C."/>
            <person name="Andreopoulos B."/>
            <person name="Pangilinan J."/>
            <person name="Lipzen A."/>
            <person name="Riley R."/>
            <person name="Ahrendt S."/>
            <person name="Ng V."/>
            <person name="Barry K."/>
            <person name="Daum C."/>
            <person name="Grigoriev I.V."/>
            <person name="Hilden K.S."/>
            <person name="Makela M.R."/>
            <person name="de Vries R.P."/>
        </authorList>
    </citation>
    <scope>NUCLEOTIDE SEQUENCE [LARGE SCALE GENOMIC DNA]</scope>
    <source>
        <strain evidence="2">OM18370.1</strain>
    </source>
</reference>
<evidence type="ECO:0008006" key="3">
    <source>
        <dbReference type="Google" id="ProtNLM"/>
    </source>
</evidence>
<evidence type="ECO:0000313" key="2">
    <source>
        <dbReference type="EMBL" id="TBU22957.1"/>
    </source>
</evidence>
<dbReference type="AlphaFoldDB" id="A0A4Q9M952"/>
<proteinExistence type="predicted"/>
<gene>
    <name evidence="2" type="ORF">BD311DRAFT_811084</name>
</gene>
<protein>
    <recommendedName>
        <fullName evidence="3">F-box domain-containing protein</fullName>
    </recommendedName>
</protein>
<name>A0A4Q9M952_9APHY</name>
<feature type="region of interest" description="Disordered" evidence="1">
    <location>
        <begin position="404"/>
        <end position="435"/>
    </location>
</feature>
<organism evidence="2">
    <name type="scientific">Dichomitus squalens</name>
    <dbReference type="NCBI Taxonomy" id="114155"/>
    <lineage>
        <taxon>Eukaryota</taxon>
        <taxon>Fungi</taxon>
        <taxon>Dikarya</taxon>
        <taxon>Basidiomycota</taxon>
        <taxon>Agaricomycotina</taxon>
        <taxon>Agaricomycetes</taxon>
        <taxon>Polyporales</taxon>
        <taxon>Polyporaceae</taxon>
        <taxon>Dichomitus</taxon>
    </lineage>
</organism>
<dbReference type="EMBL" id="ML143520">
    <property type="protein sequence ID" value="TBU22957.1"/>
    <property type="molecule type" value="Genomic_DNA"/>
</dbReference>
<accession>A0A4Q9M952</accession>
<evidence type="ECO:0000256" key="1">
    <source>
        <dbReference type="SAM" id="MobiDB-lite"/>
    </source>
</evidence>